<sequence length="53" mass="5679">RACVIIYILTSLKIVPHVFQLQASLVILNGRDTVITAGTGSGKTLCLLIPMLL</sequence>
<dbReference type="Gene3D" id="3.40.50.300">
    <property type="entry name" value="P-loop containing nucleotide triphosphate hydrolases"/>
    <property type="match status" value="1"/>
</dbReference>
<reference evidence="2 3" key="1">
    <citation type="submission" date="2014-06" db="EMBL/GenBank/DDBJ databases">
        <authorList>
            <consortium name="DOE Joint Genome Institute"/>
            <person name="Kuo A."/>
            <person name="Kohler A."/>
            <person name="Nagy L.G."/>
            <person name="Floudas D."/>
            <person name="Copeland A."/>
            <person name="Barry K.W."/>
            <person name="Cichocki N."/>
            <person name="Veneault-Fourrey C."/>
            <person name="LaButti K."/>
            <person name="Lindquist E.A."/>
            <person name="Lipzen A."/>
            <person name="Lundell T."/>
            <person name="Morin E."/>
            <person name="Murat C."/>
            <person name="Sun H."/>
            <person name="Tunlid A."/>
            <person name="Henrissat B."/>
            <person name="Grigoriev I.V."/>
            <person name="Hibbett D.S."/>
            <person name="Martin F."/>
            <person name="Nordberg H.P."/>
            <person name="Cantor M.N."/>
            <person name="Hua S.X."/>
        </authorList>
    </citation>
    <scope>NUCLEOTIDE SEQUENCE [LARGE SCALE GENOMIC DNA]</scope>
    <source>
        <strain evidence="2 3">ATCC 200175</strain>
    </source>
</reference>
<dbReference type="GO" id="GO:0003676">
    <property type="term" value="F:nucleic acid binding"/>
    <property type="evidence" value="ECO:0007669"/>
    <property type="project" value="InterPro"/>
</dbReference>
<proteinExistence type="predicted"/>
<dbReference type="Pfam" id="PF00270">
    <property type="entry name" value="DEAD"/>
    <property type="match status" value="1"/>
</dbReference>
<evidence type="ECO:0000313" key="2">
    <source>
        <dbReference type="EMBL" id="KIJ04693.1"/>
    </source>
</evidence>
<accession>A0A0C9SZW7</accession>
<gene>
    <name evidence="2" type="ORF">PAXINDRAFT_94430</name>
</gene>
<dbReference type="Proteomes" id="UP000053647">
    <property type="component" value="Unassembled WGS sequence"/>
</dbReference>
<evidence type="ECO:0000259" key="1">
    <source>
        <dbReference type="Pfam" id="PF00270"/>
    </source>
</evidence>
<dbReference type="EMBL" id="KN821597">
    <property type="protein sequence ID" value="KIJ04693.1"/>
    <property type="molecule type" value="Genomic_DNA"/>
</dbReference>
<dbReference type="InterPro" id="IPR027417">
    <property type="entry name" value="P-loop_NTPase"/>
</dbReference>
<evidence type="ECO:0000313" key="3">
    <source>
        <dbReference type="Proteomes" id="UP000053647"/>
    </source>
</evidence>
<dbReference type="SUPFAM" id="SSF52540">
    <property type="entry name" value="P-loop containing nucleoside triphosphate hydrolases"/>
    <property type="match status" value="1"/>
</dbReference>
<dbReference type="InterPro" id="IPR011545">
    <property type="entry name" value="DEAD/DEAH_box_helicase_dom"/>
</dbReference>
<reference evidence="3" key="2">
    <citation type="submission" date="2015-01" db="EMBL/GenBank/DDBJ databases">
        <title>Evolutionary Origins and Diversification of the Mycorrhizal Mutualists.</title>
        <authorList>
            <consortium name="DOE Joint Genome Institute"/>
            <consortium name="Mycorrhizal Genomics Consortium"/>
            <person name="Kohler A."/>
            <person name="Kuo A."/>
            <person name="Nagy L.G."/>
            <person name="Floudas D."/>
            <person name="Copeland A."/>
            <person name="Barry K.W."/>
            <person name="Cichocki N."/>
            <person name="Veneault-Fourrey C."/>
            <person name="LaButti K."/>
            <person name="Lindquist E.A."/>
            <person name="Lipzen A."/>
            <person name="Lundell T."/>
            <person name="Morin E."/>
            <person name="Murat C."/>
            <person name="Riley R."/>
            <person name="Ohm R."/>
            <person name="Sun H."/>
            <person name="Tunlid A."/>
            <person name="Henrissat B."/>
            <person name="Grigoriev I.V."/>
            <person name="Hibbett D.S."/>
            <person name="Martin F."/>
        </authorList>
    </citation>
    <scope>NUCLEOTIDE SEQUENCE [LARGE SCALE GENOMIC DNA]</scope>
    <source>
        <strain evidence="3">ATCC 200175</strain>
    </source>
</reference>
<name>A0A0C9SZW7_PAXIN</name>
<organism evidence="2 3">
    <name type="scientific">Paxillus involutus ATCC 200175</name>
    <dbReference type="NCBI Taxonomy" id="664439"/>
    <lineage>
        <taxon>Eukaryota</taxon>
        <taxon>Fungi</taxon>
        <taxon>Dikarya</taxon>
        <taxon>Basidiomycota</taxon>
        <taxon>Agaricomycotina</taxon>
        <taxon>Agaricomycetes</taxon>
        <taxon>Agaricomycetidae</taxon>
        <taxon>Boletales</taxon>
        <taxon>Paxilineae</taxon>
        <taxon>Paxillaceae</taxon>
        <taxon>Paxillus</taxon>
    </lineage>
</organism>
<dbReference type="GO" id="GO:0005524">
    <property type="term" value="F:ATP binding"/>
    <property type="evidence" value="ECO:0007669"/>
    <property type="project" value="InterPro"/>
</dbReference>
<feature type="non-terminal residue" evidence="2">
    <location>
        <position position="1"/>
    </location>
</feature>
<keyword evidence="3" id="KW-1185">Reference proteome</keyword>
<dbReference type="HOGENOM" id="CLU_001103_20_3_1"/>
<dbReference type="AlphaFoldDB" id="A0A0C9SZW7"/>
<feature type="domain" description="DEAD/DEAH-box helicase" evidence="1">
    <location>
        <begin position="19"/>
        <end position="52"/>
    </location>
</feature>
<protein>
    <recommendedName>
        <fullName evidence="1">DEAD/DEAH-box helicase domain-containing protein</fullName>
    </recommendedName>
</protein>
<dbReference type="OrthoDB" id="10261556at2759"/>